<name>A0A7Y0BNL6_9SPHN</name>
<reference evidence="1 2" key="1">
    <citation type="submission" date="2020-04" db="EMBL/GenBank/DDBJ databases">
        <title>Novosphingobium sp. TW-4 isolated from soil.</title>
        <authorList>
            <person name="Dahal R.H."/>
            <person name="Chaudhary D.K."/>
        </authorList>
    </citation>
    <scope>NUCLEOTIDE SEQUENCE [LARGE SCALE GENOMIC DNA]</scope>
    <source>
        <strain evidence="1 2">TW-4</strain>
    </source>
</reference>
<dbReference type="AlphaFoldDB" id="A0A7Y0BNL6"/>
<accession>A0A7Y0BNL6</accession>
<sequence length="83" mass="9167">MRAKLQVGSVMPYRNPETGETVTETVNFFAVSKSSYSDSEFDEDNTFAKMSPSAHLQICIANPALHGQFEPGQKFYVDFSPAA</sequence>
<comment type="caution">
    <text evidence="1">The sequence shown here is derived from an EMBL/GenBank/DDBJ whole genome shotgun (WGS) entry which is preliminary data.</text>
</comment>
<organism evidence="1 2">
    <name type="scientific">Novosphingobium olei</name>
    <dbReference type="NCBI Taxonomy" id="2728851"/>
    <lineage>
        <taxon>Bacteria</taxon>
        <taxon>Pseudomonadati</taxon>
        <taxon>Pseudomonadota</taxon>
        <taxon>Alphaproteobacteria</taxon>
        <taxon>Sphingomonadales</taxon>
        <taxon>Sphingomonadaceae</taxon>
        <taxon>Novosphingobium</taxon>
    </lineage>
</organism>
<dbReference type="Proteomes" id="UP000583556">
    <property type="component" value="Unassembled WGS sequence"/>
</dbReference>
<keyword evidence="2" id="KW-1185">Reference proteome</keyword>
<protein>
    <submittedName>
        <fullName evidence="1">Uncharacterized protein</fullName>
    </submittedName>
</protein>
<evidence type="ECO:0000313" key="2">
    <source>
        <dbReference type="Proteomes" id="UP000583556"/>
    </source>
</evidence>
<proteinExistence type="predicted"/>
<dbReference type="EMBL" id="JABBGM010000003">
    <property type="protein sequence ID" value="NML93792.1"/>
    <property type="molecule type" value="Genomic_DNA"/>
</dbReference>
<gene>
    <name evidence="1" type="ORF">HHL27_08945</name>
</gene>
<evidence type="ECO:0000313" key="1">
    <source>
        <dbReference type="EMBL" id="NML93792.1"/>
    </source>
</evidence>